<keyword evidence="2" id="KW-1003">Cell membrane</keyword>
<dbReference type="PANTHER" id="PTHR34187">
    <property type="entry name" value="FGR18P"/>
    <property type="match status" value="1"/>
</dbReference>
<dbReference type="OrthoDB" id="199599at2759"/>
<accession>A0A1X2HLR7</accession>
<dbReference type="InterPro" id="IPR052053">
    <property type="entry name" value="IM_YidH-like"/>
</dbReference>
<feature type="transmembrane region" description="Helical" evidence="6">
    <location>
        <begin position="49"/>
        <end position="68"/>
    </location>
</feature>
<name>A0A1X2HLR7_SYNRA</name>
<evidence type="ECO:0000256" key="6">
    <source>
        <dbReference type="SAM" id="Phobius"/>
    </source>
</evidence>
<feature type="domain" description="DUF202" evidence="7">
    <location>
        <begin position="40"/>
        <end position="119"/>
    </location>
</feature>
<reference evidence="8 9" key="1">
    <citation type="submission" date="2016-07" db="EMBL/GenBank/DDBJ databases">
        <title>Pervasive Adenine N6-methylation of Active Genes in Fungi.</title>
        <authorList>
            <consortium name="DOE Joint Genome Institute"/>
            <person name="Mondo S.J."/>
            <person name="Dannebaum R.O."/>
            <person name="Kuo R.C."/>
            <person name="Labutti K."/>
            <person name="Haridas S."/>
            <person name="Kuo A."/>
            <person name="Salamov A."/>
            <person name="Ahrendt S.R."/>
            <person name="Lipzen A."/>
            <person name="Sullivan W."/>
            <person name="Andreopoulos W.B."/>
            <person name="Clum A."/>
            <person name="Lindquist E."/>
            <person name="Daum C."/>
            <person name="Ramamoorthy G.K."/>
            <person name="Gryganskyi A."/>
            <person name="Culley D."/>
            <person name="Magnuson J.K."/>
            <person name="James T.Y."/>
            <person name="O'Malley M.A."/>
            <person name="Stajich J.E."/>
            <person name="Spatafora J.W."/>
            <person name="Visel A."/>
            <person name="Grigoriev I.V."/>
        </authorList>
    </citation>
    <scope>NUCLEOTIDE SEQUENCE [LARGE SCALE GENOMIC DNA]</scope>
    <source>
        <strain evidence="8 9">NRRL 2496</strain>
    </source>
</reference>
<dbReference type="OMA" id="KYMDISV"/>
<keyword evidence="9" id="KW-1185">Reference proteome</keyword>
<comment type="caution">
    <text evidence="8">The sequence shown here is derived from an EMBL/GenBank/DDBJ whole genome shotgun (WGS) entry which is preliminary data.</text>
</comment>
<keyword evidence="5 6" id="KW-0472">Membrane</keyword>
<evidence type="ECO:0000313" key="8">
    <source>
        <dbReference type="EMBL" id="ORZ00268.1"/>
    </source>
</evidence>
<dbReference type="PANTHER" id="PTHR34187:SF2">
    <property type="entry name" value="DUF202 DOMAIN-CONTAINING PROTEIN"/>
    <property type="match status" value="1"/>
</dbReference>
<sequence>MDEAQAPSRFFIACNEKHCSSKFRFLDWTIHSRVDGPDPRDHFASERNFLSWLRASMTLILIGFMTLMDLTVKNFAPSHGLPWTSDPVPYKTRIVAFIFIGLGFSSIFVALFIYFKNQQQILNRMIKVGQGWAGYTMAFLIMFFVCFVMAVALTE</sequence>
<dbReference type="InParanoid" id="A0A1X2HLR7"/>
<feature type="transmembrane region" description="Helical" evidence="6">
    <location>
        <begin position="94"/>
        <end position="115"/>
    </location>
</feature>
<keyword evidence="3 6" id="KW-0812">Transmembrane</keyword>
<feature type="transmembrane region" description="Helical" evidence="6">
    <location>
        <begin position="135"/>
        <end position="153"/>
    </location>
</feature>
<dbReference type="GO" id="GO:0005886">
    <property type="term" value="C:plasma membrane"/>
    <property type="evidence" value="ECO:0007669"/>
    <property type="project" value="UniProtKB-SubCell"/>
</dbReference>
<comment type="subcellular location">
    <subcellularLocation>
        <location evidence="1">Cell membrane</location>
        <topology evidence="1">Multi-pass membrane protein</topology>
    </subcellularLocation>
</comment>
<organism evidence="8 9">
    <name type="scientific">Syncephalastrum racemosum</name>
    <name type="common">Filamentous fungus</name>
    <dbReference type="NCBI Taxonomy" id="13706"/>
    <lineage>
        <taxon>Eukaryota</taxon>
        <taxon>Fungi</taxon>
        <taxon>Fungi incertae sedis</taxon>
        <taxon>Mucoromycota</taxon>
        <taxon>Mucoromycotina</taxon>
        <taxon>Mucoromycetes</taxon>
        <taxon>Mucorales</taxon>
        <taxon>Syncephalastraceae</taxon>
        <taxon>Syncephalastrum</taxon>
    </lineage>
</organism>
<dbReference type="EMBL" id="MCGN01000002">
    <property type="protein sequence ID" value="ORZ00268.1"/>
    <property type="molecule type" value="Genomic_DNA"/>
</dbReference>
<dbReference type="Pfam" id="PF02656">
    <property type="entry name" value="DUF202"/>
    <property type="match status" value="1"/>
</dbReference>
<evidence type="ECO:0000256" key="5">
    <source>
        <dbReference type="ARBA" id="ARBA00023136"/>
    </source>
</evidence>
<gene>
    <name evidence="8" type="ORF">BCR43DRAFT_484924</name>
</gene>
<dbReference type="InterPro" id="IPR003807">
    <property type="entry name" value="DUF202"/>
</dbReference>
<evidence type="ECO:0000259" key="7">
    <source>
        <dbReference type="Pfam" id="PF02656"/>
    </source>
</evidence>
<evidence type="ECO:0000313" key="9">
    <source>
        <dbReference type="Proteomes" id="UP000242180"/>
    </source>
</evidence>
<evidence type="ECO:0000256" key="3">
    <source>
        <dbReference type="ARBA" id="ARBA00022692"/>
    </source>
</evidence>
<evidence type="ECO:0000256" key="2">
    <source>
        <dbReference type="ARBA" id="ARBA00022475"/>
    </source>
</evidence>
<proteinExistence type="predicted"/>
<dbReference type="Proteomes" id="UP000242180">
    <property type="component" value="Unassembled WGS sequence"/>
</dbReference>
<keyword evidence="4 6" id="KW-1133">Transmembrane helix</keyword>
<protein>
    <recommendedName>
        <fullName evidence="7">DUF202 domain-containing protein</fullName>
    </recommendedName>
</protein>
<dbReference type="AlphaFoldDB" id="A0A1X2HLR7"/>
<evidence type="ECO:0000256" key="1">
    <source>
        <dbReference type="ARBA" id="ARBA00004651"/>
    </source>
</evidence>
<evidence type="ECO:0000256" key="4">
    <source>
        <dbReference type="ARBA" id="ARBA00022989"/>
    </source>
</evidence>